<dbReference type="GO" id="GO:0030234">
    <property type="term" value="F:enzyme regulator activity"/>
    <property type="evidence" value="ECO:0007669"/>
    <property type="project" value="InterPro"/>
</dbReference>
<dbReference type="PANTHER" id="PTHR30115">
    <property type="entry name" value="NITROGEN REGULATORY PROTEIN P-II"/>
    <property type="match status" value="1"/>
</dbReference>
<dbReference type="Proteomes" id="UP000004440">
    <property type="component" value="Unassembled WGS sequence"/>
</dbReference>
<comment type="similarity">
    <text evidence="1">Belongs to the P(II) protein family.</text>
</comment>
<organism evidence="2 3">
    <name type="scientific">Nitrosarchaeum koreense MY1</name>
    <dbReference type="NCBI Taxonomy" id="1001994"/>
    <lineage>
        <taxon>Archaea</taxon>
        <taxon>Nitrososphaerota</taxon>
        <taxon>Nitrososphaeria</taxon>
        <taxon>Nitrosopumilales</taxon>
        <taxon>Nitrosopumilaceae</taxon>
        <taxon>Nitrosarchaeum</taxon>
    </lineage>
</organism>
<dbReference type="PROSITE" id="PS51343">
    <property type="entry name" value="PII_GLNB_DOM"/>
    <property type="match status" value="1"/>
</dbReference>
<dbReference type="InterPro" id="IPR017918">
    <property type="entry name" value="N-reg_PII_CS"/>
</dbReference>
<dbReference type="SUPFAM" id="SSF54913">
    <property type="entry name" value="GlnB-like"/>
    <property type="match status" value="1"/>
</dbReference>
<evidence type="ECO:0000256" key="1">
    <source>
        <dbReference type="RuleBase" id="RU003936"/>
    </source>
</evidence>
<dbReference type="PROSITE" id="PS00638">
    <property type="entry name" value="PII_GLNB_CTER"/>
    <property type="match status" value="1"/>
</dbReference>
<dbReference type="GO" id="GO:0005829">
    <property type="term" value="C:cytosol"/>
    <property type="evidence" value="ECO:0007669"/>
    <property type="project" value="TreeGrafter"/>
</dbReference>
<proteinExistence type="inferred from homology"/>
<dbReference type="STRING" id="1001994.MY1_1868"/>
<dbReference type="InterPro" id="IPR011322">
    <property type="entry name" value="N-reg_PII-like_a/b"/>
</dbReference>
<dbReference type="SMART" id="SM00938">
    <property type="entry name" value="P-II"/>
    <property type="match status" value="1"/>
</dbReference>
<protein>
    <submittedName>
        <fullName evidence="2">Nitrogen regulatory protein P-II</fullName>
    </submittedName>
</protein>
<comment type="caution">
    <text evidence="2">The sequence shown here is derived from an EMBL/GenBank/DDBJ whole genome shotgun (WGS) entry which is preliminary data.</text>
</comment>
<dbReference type="InterPro" id="IPR015867">
    <property type="entry name" value="N-reg_PII/ATP_PRibTrfase_C"/>
</dbReference>
<reference evidence="2 3" key="1">
    <citation type="journal article" date="2011" name="J. Bacteriol.">
        <title>Genome Sequence of an Ammonia-Oxidizing Soil Archaeon, "Candidatus Nitrosoarchaeum koreensis" MY1.</title>
        <authorList>
            <person name="Kim B.K."/>
            <person name="Jung M.Y."/>
            <person name="Yu D.S."/>
            <person name="Park S.J."/>
            <person name="Oh T.K."/>
            <person name="Rhee S.K."/>
            <person name="Kim J.F."/>
        </authorList>
    </citation>
    <scope>NUCLEOTIDE SEQUENCE [LARGE SCALE GENOMIC DNA]</scope>
    <source>
        <strain evidence="2 3">MY1</strain>
    </source>
</reference>
<dbReference type="PRINTS" id="PR00340">
    <property type="entry name" value="PIIGLNB"/>
</dbReference>
<evidence type="ECO:0000313" key="2">
    <source>
        <dbReference type="EMBL" id="EGP94613.1"/>
    </source>
</evidence>
<dbReference type="Pfam" id="PF00543">
    <property type="entry name" value="P-II"/>
    <property type="match status" value="1"/>
</dbReference>
<accession>F9CUH9</accession>
<dbReference type="EMBL" id="AFPU01000001">
    <property type="protein sequence ID" value="EGP94613.1"/>
    <property type="molecule type" value="Genomic_DNA"/>
</dbReference>
<dbReference type="AlphaFoldDB" id="F9CUH9"/>
<keyword evidence="3" id="KW-1185">Reference proteome</keyword>
<dbReference type="GO" id="GO:0006808">
    <property type="term" value="P:regulation of nitrogen utilization"/>
    <property type="evidence" value="ECO:0007669"/>
    <property type="project" value="InterPro"/>
</dbReference>
<dbReference type="InterPro" id="IPR002187">
    <property type="entry name" value="N-reg_PII"/>
</dbReference>
<gene>
    <name evidence="2" type="ORF">MY1_1868</name>
</gene>
<sequence>MFLKYYRNYLIMKRIEAIVQSDVSKQVINEIRKSGVGGVTLIQSLGQGMGERPEIGGRQIEFNSVDVILTVVHDSEVKSVVSAIMNVAHTGQKGDGKIFVTNVEESYDISTKEKSTKLI</sequence>
<dbReference type="GO" id="GO:0005524">
    <property type="term" value="F:ATP binding"/>
    <property type="evidence" value="ECO:0007669"/>
    <property type="project" value="TreeGrafter"/>
</dbReference>
<dbReference type="Gene3D" id="3.30.70.120">
    <property type="match status" value="1"/>
</dbReference>
<name>F9CUH9_9ARCH</name>
<dbReference type="PANTHER" id="PTHR30115:SF11">
    <property type="entry name" value="NITROGEN REGULATORY PROTEIN P-II HOMOLOG"/>
    <property type="match status" value="1"/>
</dbReference>
<evidence type="ECO:0000313" key="3">
    <source>
        <dbReference type="Proteomes" id="UP000004440"/>
    </source>
</evidence>